<accession>A0AAJ2EZJ1</accession>
<sequence>MPITTIMMIARWQRTLFLSILLAMAAWLVWQWPHSPWRAVLGALVPLCLYLVVMAVEFVLMHITNCTDAAPRARLSQVVGAWWAEVWVALLVFCWRQPFRHQSVPDWLPAQPTGKRGVVLVHGFMCNRGLWLPWLAPLQARGHAYVAVNLEPVMGSIDEYADIIEDAVRKVTAATGQAPVLLCHSMGGLAARAWLRAHQADGRVHRVLTLGTPHGGTWLGRFSRAVNGRQMSLAGDWVVALQREEPAGRAALFTCWYSNCDNIVFPATTAALAGAEHRLVEGVAHVQMAFDPGVMAACLQEVGRG</sequence>
<feature type="domain" description="AB hydrolase-1" evidence="2">
    <location>
        <begin position="118"/>
        <end position="229"/>
    </location>
</feature>
<feature type="transmembrane region" description="Helical" evidence="1">
    <location>
        <begin position="41"/>
        <end position="63"/>
    </location>
</feature>
<dbReference type="SUPFAM" id="SSF53474">
    <property type="entry name" value="alpha/beta-Hydrolases"/>
    <property type="match status" value="1"/>
</dbReference>
<dbReference type="Gene3D" id="3.40.50.1820">
    <property type="entry name" value="alpha/beta hydrolase"/>
    <property type="match status" value="1"/>
</dbReference>
<comment type="caution">
    <text evidence="3">The sequence shown here is derived from an EMBL/GenBank/DDBJ whole genome shotgun (WGS) entry which is preliminary data.</text>
</comment>
<dbReference type="EMBL" id="JAVDTL010000001">
    <property type="protein sequence ID" value="MDR6765720.1"/>
    <property type="molecule type" value="Genomic_DNA"/>
</dbReference>
<proteinExistence type="predicted"/>
<dbReference type="InterPro" id="IPR000073">
    <property type="entry name" value="AB_hydrolase_1"/>
</dbReference>
<dbReference type="PANTHER" id="PTHR37946">
    <property type="entry name" value="SLL1969 PROTEIN"/>
    <property type="match status" value="1"/>
</dbReference>
<keyword evidence="1" id="KW-0812">Transmembrane</keyword>
<keyword evidence="1" id="KW-0472">Membrane</keyword>
<organism evidence="3 4">
    <name type="scientific">Acidovorax delafieldii</name>
    <name type="common">Pseudomonas delafieldii</name>
    <dbReference type="NCBI Taxonomy" id="47920"/>
    <lineage>
        <taxon>Bacteria</taxon>
        <taxon>Pseudomonadati</taxon>
        <taxon>Pseudomonadota</taxon>
        <taxon>Betaproteobacteria</taxon>
        <taxon>Burkholderiales</taxon>
        <taxon>Comamonadaceae</taxon>
        <taxon>Acidovorax</taxon>
    </lineage>
</organism>
<gene>
    <name evidence="3" type="ORF">J2W88_000978</name>
</gene>
<protein>
    <submittedName>
        <fullName evidence="3">Pimeloyl-ACP methyl ester carboxylesterase</fullName>
    </submittedName>
</protein>
<feature type="transmembrane region" description="Helical" evidence="1">
    <location>
        <begin position="75"/>
        <end position="93"/>
    </location>
</feature>
<evidence type="ECO:0000259" key="2">
    <source>
        <dbReference type="Pfam" id="PF12697"/>
    </source>
</evidence>
<evidence type="ECO:0000313" key="4">
    <source>
        <dbReference type="Proteomes" id="UP001253458"/>
    </source>
</evidence>
<dbReference type="Proteomes" id="UP001253458">
    <property type="component" value="Unassembled WGS sequence"/>
</dbReference>
<evidence type="ECO:0000313" key="3">
    <source>
        <dbReference type="EMBL" id="MDR6765720.1"/>
    </source>
</evidence>
<reference evidence="3" key="1">
    <citation type="submission" date="2023-07" db="EMBL/GenBank/DDBJ databases">
        <title>Sorghum-associated microbial communities from plants grown in Nebraska, USA.</title>
        <authorList>
            <person name="Schachtman D."/>
        </authorList>
    </citation>
    <scope>NUCLEOTIDE SEQUENCE</scope>
    <source>
        <strain evidence="3">BE69</strain>
    </source>
</reference>
<dbReference type="InterPro" id="IPR029058">
    <property type="entry name" value="AB_hydrolase_fold"/>
</dbReference>
<evidence type="ECO:0000256" key="1">
    <source>
        <dbReference type="SAM" id="Phobius"/>
    </source>
</evidence>
<name>A0AAJ2EZJ1_ACIDE</name>
<dbReference type="Pfam" id="PF12697">
    <property type="entry name" value="Abhydrolase_6"/>
    <property type="match status" value="1"/>
</dbReference>
<dbReference type="PANTHER" id="PTHR37946:SF1">
    <property type="entry name" value="SLL1969 PROTEIN"/>
    <property type="match status" value="1"/>
</dbReference>
<keyword evidence="1" id="KW-1133">Transmembrane helix</keyword>
<dbReference type="AlphaFoldDB" id="A0AAJ2EZJ1"/>